<feature type="compositionally biased region" description="Basic and acidic residues" evidence="1">
    <location>
        <begin position="222"/>
        <end position="297"/>
    </location>
</feature>
<name>A0A918J7L1_9ACTN</name>
<evidence type="ECO:0000313" key="3">
    <source>
        <dbReference type="Proteomes" id="UP000620224"/>
    </source>
</evidence>
<reference evidence="2" key="1">
    <citation type="journal article" date="2014" name="Int. J. Syst. Evol. Microbiol.">
        <title>Complete genome sequence of Corynebacterium casei LMG S-19264T (=DSM 44701T), isolated from a smear-ripened cheese.</title>
        <authorList>
            <consortium name="US DOE Joint Genome Institute (JGI-PGF)"/>
            <person name="Walter F."/>
            <person name="Albersmeier A."/>
            <person name="Kalinowski J."/>
            <person name="Ruckert C."/>
        </authorList>
    </citation>
    <scope>NUCLEOTIDE SEQUENCE</scope>
    <source>
        <strain evidence="2">JCM 4490</strain>
    </source>
</reference>
<accession>A0A918J7L1</accession>
<dbReference type="Proteomes" id="UP000620224">
    <property type="component" value="Unassembled WGS sequence"/>
</dbReference>
<evidence type="ECO:0000313" key="2">
    <source>
        <dbReference type="EMBL" id="GGW55699.1"/>
    </source>
</evidence>
<feature type="region of interest" description="Disordered" evidence="1">
    <location>
        <begin position="148"/>
        <end position="297"/>
    </location>
</feature>
<evidence type="ECO:0000256" key="1">
    <source>
        <dbReference type="SAM" id="MobiDB-lite"/>
    </source>
</evidence>
<organism evidence="2 3">
    <name type="scientific">Streptomyces lucensis JCM 4490</name>
    <dbReference type="NCBI Taxonomy" id="1306176"/>
    <lineage>
        <taxon>Bacteria</taxon>
        <taxon>Bacillati</taxon>
        <taxon>Actinomycetota</taxon>
        <taxon>Actinomycetes</taxon>
        <taxon>Kitasatosporales</taxon>
        <taxon>Streptomycetaceae</taxon>
        <taxon>Streptomyces</taxon>
    </lineage>
</organism>
<gene>
    <name evidence="2" type="ORF">GCM10010503_35990</name>
</gene>
<protein>
    <submittedName>
        <fullName evidence="2">Uncharacterized protein</fullName>
    </submittedName>
</protein>
<comment type="caution">
    <text evidence="2">The sequence shown here is derived from an EMBL/GenBank/DDBJ whole genome shotgun (WGS) entry which is preliminary data.</text>
</comment>
<dbReference type="AlphaFoldDB" id="A0A918J7L1"/>
<reference evidence="2" key="2">
    <citation type="submission" date="2020-09" db="EMBL/GenBank/DDBJ databases">
        <authorList>
            <person name="Sun Q."/>
            <person name="Ohkuma M."/>
        </authorList>
    </citation>
    <scope>NUCLEOTIDE SEQUENCE</scope>
    <source>
        <strain evidence="2">JCM 4490</strain>
    </source>
</reference>
<dbReference type="RefSeq" id="WP_190016364.1">
    <property type="nucleotide sequence ID" value="NZ_BMUE01000007.1"/>
</dbReference>
<sequence>MDLDAVVDELYSVAPGDFTAARDERARAASAEGDRELSEQIRRLRRPTLAAWASNLLVREQPDEVKRLVQLGEALRRAHQDLDGEQLRELSARQHQVTSALARQAGRLTAQAGQRISDDMRQEVQDTLHAVLADPEAAEQWAKGRLTKPLSAPAGFPALFRQPTPPSADRRTEPAGEVADLEAARTRRREQEERLERARQQAADAEQDLHDREAELTTAEEQLGRAEDEQRQAEQRVTELSRQLQDAEHEQQRVREAARKARAHTRDADRAAREARRRAEEAAAHARELAEQTRHRA</sequence>
<keyword evidence="3" id="KW-1185">Reference proteome</keyword>
<proteinExistence type="predicted"/>
<dbReference type="EMBL" id="BMUE01000007">
    <property type="protein sequence ID" value="GGW55699.1"/>
    <property type="molecule type" value="Genomic_DNA"/>
</dbReference>
<feature type="compositionally biased region" description="Basic and acidic residues" evidence="1">
    <location>
        <begin position="182"/>
        <end position="199"/>
    </location>
</feature>